<gene>
    <name evidence="9" type="ORF">DL346_17440</name>
</gene>
<evidence type="ECO:0000259" key="8">
    <source>
        <dbReference type="PROSITE" id="PS50928"/>
    </source>
</evidence>
<evidence type="ECO:0000256" key="5">
    <source>
        <dbReference type="ARBA" id="ARBA00022989"/>
    </source>
</evidence>
<accession>A0A328U2P4</accession>
<dbReference type="CDD" id="cd06261">
    <property type="entry name" value="TM_PBP2"/>
    <property type="match status" value="1"/>
</dbReference>
<dbReference type="AlphaFoldDB" id="A0A328U2P4"/>
<organism evidence="9 10">
    <name type="scientific">Paenibacillus montanisoli</name>
    <dbReference type="NCBI Taxonomy" id="2081970"/>
    <lineage>
        <taxon>Bacteria</taxon>
        <taxon>Bacillati</taxon>
        <taxon>Bacillota</taxon>
        <taxon>Bacilli</taxon>
        <taxon>Bacillales</taxon>
        <taxon>Paenibacillaceae</taxon>
        <taxon>Paenibacillus</taxon>
    </lineage>
</organism>
<evidence type="ECO:0000313" key="10">
    <source>
        <dbReference type="Proteomes" id="UP000249260"/>
    </source>
</evidence>
<evidence type="ECO:0000256" key="3">
    <source>
        <dbReference type="ARBA" id="ARBA00022475"/>
    </source>
</evidence>
<protein>
    <submittedName>
        <fullName evidence="9">Sugar ABC transporter permease</fullName>
    </submittedName>
</protein>
<name>A0A328U2P4_9BACL</name>
<dbReference type="EMBL" id="QLUW01000003">
    <property type="protein sequence ID" value="RAP75165.1"/>
    <property type="molecule type" value="Genomic_DNA"/>
</dbReference>
<dbReference type="PROSITE" id="PS50928">
    <property type="entry name" value="ABC_TM1"/>
    <property type="match status" value="1"/>
</dbReference>
<comment type="similarity">
    <text evidence="7">Belongs to the binding-protein-dependent transport system permease family.</text>
</comment>
<keyword evidence="6 7" id="KW-0472">Membrane</keyword>
<feature type="transmembrane region" description="Helical" evidence="7">
    <location>
        <begin position="33"/>
        <end position="59"/>
    </location>
</feature>
<reference evidence="9 10" key="1">
    <citation type="submission" date="2018-06" db="EMBL/GenBank/DDBJ databases">
        <title>Paenibacillus montanisoli sp. nov., isolated from mountain area soil.</title>
        <authorList>
            <person name="Wu M."/>
        </authorList>
    </citation>
    <scope>NUCLEOTIDE SEQUENCE [LARGE SCALE GENOMIC DNA]</scope>
    <source>
        <strain evidence="9 10">RA17</strain>
    </source>
</reference>
<keyword evidence="10" id="KW-1185">Reference proteome</keyword>
<dbReference type="Gene3D" id="1.10.3720.10">
    <property type="entry name" value="MetI-like"/>
    <property type="match status" value="1"/>
</dbReference>
<evidence type="ECO:0000256" key="7">
    <source>
        <dbReference type="RuleBase" id="RU363032"/>
    </source>
</evidence>
<dbReference type="Proteomes" id="UP000249260">
    <property type="component" value="Unassembled WGS sequence"/>
</dbReference>
<evidence type="ECO:0000313" key="9">
    <source>
        <dbReference type="EMBL" id="RAP75165.1"/>
    </source>
</evidence>
<feature type="transmembrane region" description="Helical" evidence="7">
    <location>
        <begin position="95"/>
        <end position="115"/>
    </location>
</feature>
<feature type="transmembrane region" description="Helical" evidence="7">
    <location>
        <begin position="180"/>
        <end position="207"/>
    </location>
</feature>
<dbReference type="RefSeq" id="WP_112883429.1">
    <property type="nucleotide sequence ID" value="NZ_QLUW01000003.1"/>
</dbReference>
<sequence length="323" mass="36599">MQGIVNKEKMVIQGMVDKKKRGFLFEMKRNYPYYLMMLPAIIILFVFAYLPMPGIIIAFQDFNFVDKFKSPFVGLDNFKFYFTSSYAFRTTFNTIFINLNYLFWTTLVSLLFAILLNEIRLKFAKKLYQNLMFLPFFLSAVVVGKFVTELVFSDHNGVANQIVKLFGHEPIVWSQTAGPWAWIIIGAHVWQAAGYSSIVYLATITGIDDHLFEAASLDGANRWQQIRLILLPLLTPMIIIMCLLSIGGMLRGDFGTIYSIIGDNGLLFKHTDVIDTYVFRAIKGAADFGTTAAVGLYQSVVGFILVYGSNALVKKYDKDSALF</sequence>
<dbReference type="SUPFAM" id="SSF161098">
    <property type="entry name" value="MetI-like"/>
    <property type="match status" value="1"/>
</dbReference>
<feature type="transmembrane region" description="Helical" evidence="7">
    <location>
        <begin position="127"/>
        <end position="147"/>
    </location>
</feature>
<dbReference type="PANTHER" id="PTHR43227:SF11">
    <property type="entry name" value="BLL4140 PROTEIN"/>
    <property type="match status" value="1"/>
</dbReference>
<comment type="subcellular location">
    <subcellularLocation>
        <location evidence="1 7">Cell membrane</location>
        <topology evidence="1 7">Multi-pass membrane protein</topology>
    </subcellularLocation>
</comment>
<feature type="domain" description="ABC transmembrane type-1" evidence="8">
    <location>
        <begin position="91"/>
        <end position="309"/>
    </location>
</feature>
<feature type="transmembrane region" description="Helical" evidence="7">
    <location>
        <begin position="296"/>
        <end position="313"/>
    </location>
</feature>
<evidence type="ECO:0000256" key="1">
    <source>
        <dbReference type="ARBA" id="ARBA00004651"/>
    </source>
</evidence>
<dbReference type="InterPro" id="IPR035906">
    <property type="entry name" value="MetI-like_sf"/>
</dbReference>
<dbReference type="OrthoDB" id="9785836at2"/>
<keyword evidence="3" id="KW-1003">Cell membrane</keyword>
<dbReference type="InterPro" id="IPR050809">
    <property type="entry name" value="UgpAE/MalFG_permease"/>
</dbReference>
<keyword evidence="4 7" id="KW-0812">Transmembrane</keyword>
<evidence type="ECO:0000256" key="6">
    <source>
        <dbReference type="ARBA" id="ARBA00023136"/>
    </source>
</evidence>
<keyword evidence="2 7" id="KW-0813">Transport</keyword>
<dbReference type="InterPro" id="IPR000515">
    <property type="entry name" value="MetI-like"/>
</dbReference>
<evidence type="ECO:0000256" key="2">
    <source>
        <dbReference type="ARBA" id="ARBA00022448"/>
    </source>
</evidence>
<proteinExistence type="inferred from homology"/>
<dbReference type="Pfam" id="PF00528">
    <property type="entry name" value="BPD_transp_1"/>
    <property type="match status" value="1"/>
</dbReference>
<comment type="caution">
    <text evidence="9">The sequence shown here is derived from an EMBL/GenBank/DDBJ whole genome shotgun (WGS) entry which is preliminary data.</text>
</comment>
<dbReference type="GO" id="GO:0005886">
    <property type="term" value="C:plasma membrane"/>
    <property type="evidence" value="ECO:0007669"/>
    <property type="project" value="UniProtKB-SubCell"/>
</dbReference>
<keyword evidence="5 7" id="KW-1133">Transmembrane helix</keyword>
<dbReference type="GO" id="GO:0055085">
    <property type="term" value="P:transmembrane transport"/>
    <property type="evidence" value="ECO:0007669"/>
    <property type="project" value="InterPro"/>
</dbReference>
<dbReference type="PANTHER" id="PTHR43227">
    <property type="entry name" value="BLL4140 PROTEIN"/>
    <property type="match status" value="1"/>
</dbReference>
<evidence type="ECO:0000256" key="4">
    <source>
        <dbReference type="ARBA" id="ARBA00022692"/>
    </source>
</evidence>
<feature type="transmembrane region" description="Helical" evidence="7">
    <location>
        <begin position="228"/>
        <end position="250"/>
    </location>
</feature>